<dbReference type="InterPro" id="IPR011330">
    <property type="entry name" value="Glyco_hydro/deAcase_b/a-brl"/>
</dbReference>
<dbReference type="InterPro" id="IPR037094">
    <property type="entry name" value="Glyco_hydro_38_cen_sf"/>
</dbReference>
<dbReference type="RefSeq" id="WP_096830644.1">
    <property type="nucleotide sequence ID" value="NZ_NXIB02000151.1"/>
</dbReference>
<evidence type="ECO:0000256" key="2">
    <source>
        <dbReference type="ARBA" id="ARBA00022723"/>
    </source>
</evidence>
<name>A0A2G4EWH5_9CYAN</name>
<dbReference type="InterPro" id="IPR000602">
    <property type="entry name" value="Glyco_hydro_38_N"/>
</dbReference>
<dbReference type="SMART" id="SM00872">
    <property type="entry name" value="Alpha-mann_mid"/>
    <property type="match status" value="1"/>
</dbReference>
<dbReference type="CDD" id="cd10789">
    <property type="entry name" value="GH38N_AMII_ER_cytosolic"/>
    <property type="match status" value="1"/>
</dbReference>
<evidence type="ECO:0000256" key="4">
    <source>
        <dbReference type="ARBA" id="ARBA00023295"/>
    </source>
</evidence>
<comment type="caution">
    <text evidence="6">The sequence shown here is derived from an EMBL/GenBank/DDBJ whole genome shotgun (WGS) entry which is preliminary data.</text>
</comment>
<reference evidence="6" key="1">
    <citation type="submission" date="2017-10" db="EMBL/GenBank/DDBJ databases">
        <title>Draft genome sequence of the planktic cyanobacteria Tychonema bourrellyi isolated from alpine lentic freshwater.</title>
        <authorList>
            <person name="Tett A."/>
            <person name="Armanini F."/>
            <person name="Asnicar F."/>
            <person name="Boscaini A."/>
            <person name="Pasolli E."/>
            <person name="Zolfo M."/>
            <person name="Donati C."/>
            <person name="Salmaso N."/>
            <person name="Segata N."/>
        </authorList>
    </citation>
    <scope>NUCLEOTIDE SEQUENCE</scope>
    <source>
        <strain evidence="6">FEM_GT703</strain>
    </source>
</reference>
<keyword evidence="2" id="KW-0479">Metal-binding</keyword>
<sequence>MSASVPLASNNISEAIEKLRRLSRWDVQSGWKYCYSDSAVVHTVNICNWPLAELNEKSHIAWPSGKQVLYLGQQFVVPDNLSGYPVTGLRLLLNLTWWAEDAQLFVNGELVGVGDLFDCSVRLLLSPSAIPGDEFLVILRLVSPGHDCGALVRSVCVYEAADSAYFDPGFVADELEILQNSLSGNFQNLNSQYLPTENIVDRTFVVKGERLKSEIELAVGLIDWSVVCDRQKFDRSLSNLRQNLLRCLRDFQDVLTAEGAEGEKEKILLNISKNDDSISNAQCPMPNAQCPEVSNFSDQAYTSIYIGESSENSSIYKGKIYLLGHAHLDLAWLWPVAETWEAAQRTFESALKLQSEFPDLIFCHSTPALYAWIEEHRPDLFAAIKKQVAAGRWEVVGGMWVEPDLNLISAESMVRQVFYGQRYTQEKFGELMRVVWLPDTFGFGWQLPQILRDGGVDYFVTQKLRWNDTTEFPHGVFLWEGLDGTKIFSMMSAAIGENIESVKMANHLFDWQVKTGLQSAFWLPGVGDHGGGPTRDMLEVAKRWEMSPFFPNLQFAKAVDYLSLIESQFFPEISQTESQGDASIRESHPILGQDEVIGNLDEFESANFSEISEFESQGDASTLLPIPIWKDELYLEFHRGCYTTRADQKRNNRRCEELLYQAELLSSLATICAGAVYPKSELEIAWKQVLFNQFHDILPGSAIAKVYIDANLAFAEVDRTCRQILLQSLDAIASQISLPSPPQSDAQPILIFNTLNWSRSEVVALPIPDSNPENWQVYDSSGQRLVTQIQMCDRPKPQFTMLFWTSDIPAIGYRVFWLSHKNPETIESSSPKAPESEKTKLGQVTNHLTPKIALCQETHFDTPRKVLENELIRATIDGETGNLSSIWDKVNNREVLNIAGGNQLQSFQDSGQYWDAWNIDPNYQKHQLPAPILKDISWIAQGEIRHSLRVVQQIGKSEFCQDYIVEIGSPLLKIKTVVDWQEKHILVKAAFGLNVEADFVTCEIPGGAIERTTKPETAAEKAKWEVPILRWVDISNHDFGVSLLNDCKYGCDLQPNQIRLTLLRGSTWPDEQADIGIHEFTYAVYPHSGNWQDAGTVRQGYELNLPLLVQVLPKSEENQHKTLPTVGKLLDLSAENLVLMAFKQSEENPNSWILRCYESEGKEAVLELDSDLGLAISQQVNLLEQPISLPSQSDDGKSFKILSWKIASFAVNSSGLYSIIVSL</sequence>
<gene>
    <name evidence="6" type="ORF">CP500_019405</name>
</gene>
<keyword evidence="3" id="KW-0378">Hydrolase</keyword>
<evidence type="ECO:0000313" key="7">
    <source>
        <dbReference type="Proteomes" id="UP000226442"/>
    </source>
</evidence>
<dbReference type="Gene3D" id="2.70.98.30">
    <property type="entry name" value="Golgi alpha-mannosidase II, domain 4"/>
    <property type="match status" value="1"/>
</dbReference>
<dbReference type="GO" id="GO:0009313">
    <property type="term" value="P:oligosaccharide catabolic process"/>
    <property type="evidence" value="ECO:0007669"/>
    <property type="project" value="TreeGrafter"/>
</dbReference>
<feature type="domain" description="Glycoside hydrolase family 38 central" evidence="5">
    <location>
        <begin position="636"/>
        <end position="714"/>
    </location>
</feature>
<accession>A0A2G4EWH5</accession>
<dbReference type="PANTHER" id="PTHR46017">
    <property type="entry name" value="ALPHA-MANNOSIDASE 2C1"/>
    <property type="match status" value="1"/>
</dbReference>
<proteinExistence type="inferred from homology"/>
<dbReference type="Gene3D" id="1.20.1270.50">
    <property type="entry name" value="Glycoside hydrolase family 38, central domain"/>
    <property type="match status" value="1"/>
</dbReference>
<evidence type="ECO:0000313" key="6">
    <source>
        <dbReference type="EMBL" id="PHX53828.1"/>
    </source>
</evidence>
<dbReference type="SUPFAM" id="SSF88713">
    <property type="entry name" value="Glycoside hydrolase/deacetylase"/>
    <property type="match status" value="1"/>
</dbReference>
<dbReference type="OrthoDB" id="9772207at2"/>
<dbReference type="Pfam" id="PF17677">
    <property type="entry name" value="Glyco_hydro38C2"/>
    <property type="match status" value="1"/>
</dbReference>
<dbReference type="Gene3D" id="2.60.40.1180">
    <property type="entry name" value="Golgi alpha-mannosidase II"/>
    <property type="match status" value="1"/>
</dbReference>
<dbReference type="Gene3D" id="3.20.110.10">
    <property type="entry name" value="Glycoside hydrolase 38, N terminal domain"/>
    <property type="match status" value="1"/>
</dbReference>
<keyword evidence="7" id="KW-1185">Reference proteome</keyword>
<dbReference type="InterPro" id="IPR028995">
    <property type="entry name" value="Glyco_hydro_57/38_cen_sf"/>
</dbReference>
<evidence type="ECO:0000256" key="3">
    <source>
        <dbReference type="ARBA" id="ARBA00022801"/>
    </source>
</evidence>
<dbReference type="Pfam" id="PF01074">
    <property type="entry name" value="Glyco_hydro_38N"/>
    <property type="match status" value="1"/>
</dbReference>
<dbReference type="PANTHER" id="PTHR46017:SF1">
    <property type="entry name" value="ALPHA-MANNOSIDASE 2C1"/>
    <property type="match status" value="1"/>
</dbReference>
<dbReference type="GO" id="GO:0046872">
    <property type="term" value="F:metal ion binding"/>
    <property type="evidence" value="ECO:0007669"/>
    <property type="project" value="UniProtKB-KW"/>
</dbReference>
<dbReference type="GO" id="GO:0030246">
    <property type="term" value="F:carbohydrate binding"/>
    <property type="evidence" value="ECO:0007669"/>
    <property type="project" value="InterPro"/>
</dbReference>
<dbReference type="GO" id="GO:0004559">
    <property type="term" value="F:alpha-mannosidase activity"/>
    <property type="evidence" value="ECO:0007669"/>
    <property type="project" value="InterPro"/>
</dbReference>
<dbReference type="SUPFAM" id="SSF88688">
    <property type="entry name" value="Families 57/38 glycoside transferase middle domain"/>
    <property type="match status" value="1"/>
</dbReference>
<dbReference type="EMBL" id="NXIB02000151">
    <property type="protein sequence ID" value="PHX53828.1"/>
    <property type="molecule type" value="Genomic_DNA"/>
</dbReference>
<comment type="similarity">
    <text evidence="1">Belongs to the glycosyl hydrolase 38 family.</text>
</comment>
<dbReference type="Gene3D" id="2.60.40.2220">
    <property type="match status" value="1"/>
</dbReference>
<dbReference type="InterPro" id="IPR041147">
    <property type="entry name" value="GH38_C"/>
</dbReference>
<dbReference type="InterPro" id="IPR011682">
    <property type="entry name" value="Glyco_hydro_38_C"/>
</dbReference>
<organism evidence="6 7">
    <name type="scientific">Tychonema bourrellyi FEM_GT703</name>
    <dbReference type="NCBI Taxonomy" id="2040638"/>
    <lineage>
        <taxon>Bacteria</taxon>
        <taxon>Bacillati</taxon>
        <taxon>Cyanobacteriota</taxon>
        <taxon>Cyanophyceae</taxon>
        <taxon>Oscillatoriophycideae</taxon>
        <taxon>Oscillatoriales</taxon>
        <taxon>Microcoleaceae</taxon>
        <taxon>Tychonema</taxon>
    </lineage>
</organism>
<evidence type="ECO:0000256" key="1">
    <source>
        <dbReference type="ARBA" id="ARBA00009792"/>
    </source>
</evidence>
<keyword evidence="4" id="KW-0326">Glycosidase</keyword>
<protein>
    <submittedName>
        <fullName evidence="6">Alpha-mannosidase</fullName>
    </submittedName>
</protein>
<dbReference type="FunFam" id="1.20.1270.50:FF:000004">
    <property type="entry name" value="alpha-mannosidase 2C1 isoform X1"/>
    <property type="match status" value="1"/>
</dbReference>
<dbReference type="GO" id="GO:0006013">
    <property type="term" value="P:mannose metabolic process"/>
    <property type="evidence" value="ECO:0007669"/>
    <property type="project" value="InterPro"/>
</dbReference>
<dbReference type="SUPFAM" id="SSF74650">
    <property type="entry name" value="Galactose mutarotase-like"/>
    <property type="match status" value="1"/>
</dbReference>
<dbReference type="Proteomes" id="UP000226442">
    <property type="component" value="Unassembled WGS sequence"/>
</dbReference>
<dbReference type="InterPro" id="IPR011013">
    <property type="entry name" value="Gal_mutarotase_sf_dom"/>
</dbReference>
<evidence type="ECO:0000259" key="5">
    <source>
        <dbReference type="SMART" id="SM00872"/>
    </source>
</evidence>
<dbReference type="Pfam" id="PF09261">
    <property type="entry name" value="Alpha-mann_mid"/>
    <property type="match status" value="1"/>
</dbReference>
<dbReference type="InterPro" id="IPR027291">
    <property type="entry name" value="Glyco_hydro_38_N_sf"/>
</dbReference>
<dbReference type="InterPro" id="IPR015341">
    <property type="entry name" value="Glyco_hydro_38_cen"/>
</dbReference>
<dbReference type="InterPro" id="IPR013780">
    <property type="entry name" value="Glyco_hydro_b"/>
</dbReference>
<dbReference type="AlphaFoldDB" id="A0A2G4EWH5"/>
<dbReference type="Pfam" id="PF07748">
    <property type="entry name" value="Glyco_hydro_38C"/>
    <property type="match status" value="1"/>
</dbReference>